<feature type="region of interest" description="Disordered" evidence="4">
    <location>
        <begin position="109"/>
        <end position="135"/>
    </location>
</feature>
<dbReference type="SUPFAM" id="SSF46785">
    <property type="entry name" value="Winged helix' DNA-binding domain"/>
    <property type="match status" value="1"/>
</dbReference>
<dbReference type="PANTHER" id="PTHR33154">
    <property type="entry name" value="TRANSCRIPTIONAL REGULATOR, ARSR FAMILY"/>
    <property type="match status" value="1"/>
</dbReference>
<keyword evidence="7" id="KW-1185">Reference proteome</keyword>
<evidence type="ECO:0000313" key="6">
    <source>
        <dbReference type="EMBL" id="MFC4336038.1"/>
    </source>
</evidence>
<gene>
    <name evidence="6" type="ORF">ACFPET_12565</name>
</gene>
<dbReference type="SMART" id="SM00418">
    <property type="entry name" value="HTH_ARSR"/>
    <property type="match status" value="1"/>
</dbReference>
<dbReference type="InterPro" id="IPR051081">
    <property type="entry name" value="HTH_MetalResp_TranReg"/>
</dbReference>
<accession>A0ABV8U054</accession>
<dbReference type="EMBL" id="JBHSDK010000015">
    <property type="protein sequence ID" value="MFC4336038.1"/>
    <property type="molecule type" value="Genomic_DNA"/>
</dbReference>
<comment type="caution">
    <text evidence="6">The sequence shown here is derived from an EMBL/GenBank/DDBJ whole genome shotgun (WGS) entry which is preliminary data.</text>
</comment>
<dbReference type="RefSeq" id="WP_380621713.1">
    <property type="nucleotide sequence ID" value="NZ_JBHSDK010000015.1"/>
</dbReference>
<evidence type="ECO:0000256" key="1">
    <source>
        <dbReference type="ARBA" id="ARBA00023015"/>
    </source>
</evidence>
<dbReference type="PRINTS" id="PR00778">
    <property type="entry name" value="HTHARSR"/>
</dbReference>
<dbReference type="PANTHER" id="PTHR33154:SF33">
    <property type="entry name" value="TRANSCRIPTIONAL REPRESSOR SDPR"/>
    <property type="match status" value="1"/>
</dbReference>
<keyword evidence="2" id="KW-0238">DNA-binding</keyword>
<dbReference type="PROSITE" id="PS50987">
    <property type="entry name" value="HTH_ARSR_2"/>
    <property type="match status" value="1"/>
</dbReference>
<evidence type="ECO:0000256" key="3">
    <source>
        <dbReference type="ARBA" id="ARBA00023163"/>
    </source>
</evidence>
<dbReference type="InterPro" id="IPR036390">
    <property type="entry name" value="WH_DNA-bd_sf"/>
</dbReference>
<feature type="domain" description="HTH arsR-type" evidence="5">
    <location>
        <begin position="19"/>
        <end position="113"/>
    </location>
</feature>
<dbReference type="InterPro" id="IPR036388">
    <property type="entry name" value="WH-like_DNA-bd_sf"/>
</dbReference>
<dbReference type="CDD" id="cd00090">
    <property type="entry name" value="HTH_ARSR"/>
    <property type="match status" value="1"/>
</dbReference>
<protein>
    <submittedName>
        <fullName evidence="6">ArsR/SmtB family transcription factor</fullName>
    </submittedName>
</protein>
<organism evidence="6 7">
    <name type="scientific">Salininema proteolyticum</name>
    <dbReference type="NCBI Taxonomy" id="1607685"/>
    <lineage>
        <taxon>Bacteria</taxon>
        <taxon>Bacillati</taxon>
        <taxon>Actinomycetota</taxon>
        <taxon>Actinomycetes</taxon>
        <taxon>Glycomycetales</taxon>
        <taxon>Glycomycetaceae</taxon>
        <taxon>Salininema</taxon>
    </lineage>
</organism>
<dbReference type="InterPro" id="IPR011991">
    <property type="entry name" value="ArsR-like_HTH"/>
</dbReference>
<dbReference type="NCBIfam" id="NF033788">
    <property type="entry name" value="HTH_metalloreg"/>
    <property type="match status" value="1"/>
</dbReference>
<feature type="region of interest" description="Disordered" evidence="4">
    <location>
        <begin position="1"/>
        <end position="21"/>
    </location>
</feature>
<reference evidence="7" key="1">
    <citation type="journal article" date="2019" name="Int. J. Syst. Evol. Microbiol.">
        <title>The Global Catalogue of Microorganisms (GCM) 10K type strain sequencing project: providing services to taxonomists for standard genome sequencing and annotation.</title>
        <authorList>
            <consortium name="The Broad Institute Genomics Platform"/>
            <consortium name="The Broad Institute Genome Sequencing Center for Infectious Disease"/>
            <person name="Wu L."/>
            <person name="Ma J."/>
        </authorList>
    </citation>
    <scope>NUCLEOTIDE SEQUENCE [LARGE SCALE GENOMIC DNA]</scope>
    <source>
        <strain evidence="7">IBRC-M 10908</strain>
    </source>
</reference>
<evidence type="ECO:0000313" key="7">
    <source>
        <dbReference type="Proteomes" id="UP001595823"/>
    </source>
</evidence>
<evidence type="ECO:0000256" key="4">
    <source>
        <dbReference type="SAM" id="MobiDB-lite"/>
    </source>
</evidence>
<name>A0ABV8U054_9ACTN</name>
<keyword evidence="3" id="KW-0804">Transcription</keyword>
<dbReference type="InterPro" id="IPR001845">
    <property type="entry name" value="HTH_ArsR_DNA-bd_dom"/>
</dbReference>
<dbReference type="Gene3D" id="1.10.10.10">
    <property type="entry name" value="Winged helix-like DNA-binding domain superfamily/Winged helix DNA-binding domain"/>
    <property type="match status" value="1"/>
</dbReference>
<dbReference type="Pfam" id="PF01022">
    <property type="entry name" value="HTH_5"/>
    <property type="match status" value="1"/>
</dbReference>
<keyword evidence="1" id="KW-0805">Transcription regulation</keyword>
<evidence type="ECO:0000256" key="2">
    <source>
        <dbReference type="ARBA" id="ARBA00023125"/>
    </source>
</evidence>
<evidence type="ECO:0000259" key="5">
    <source>
        <dbReference type="PROSITE" id="PS50987"/>
    </source>
</evidence>
<proteinExistence type="predicted"/>
<dbReference type="Proteomes" id="UP001595823">
    <property type="component" value="Unassembled WGS sequence"/>
</dbReference>
<sequence>MMGCIVTPMTASRTRRSEVPMPETPMPALLFQALSEPLRLSIVRELMNGEATVNELTRSVQTSQPSVSKHLKQLRKAGVVGSRPEGQQRWYHLQPDAFDQLRDFLRAFDKSPAKQGSGRVIRQSRARRPERMTKP</sequence>